<dbReference type="Proteomes" id="UP000193642">
    <property type="component" value="Unassembled WGS sequence"/>
</dbReference>
<accession>A0A1Y2C5R3</accession>
<evidence type="ECO:0000313" key="2">
    <source>
        <dbReference type="Proteomes" id="UP000193642"/>
    </source>
</evidence>
<reference evidence="1 2" key="1">
    <citation type="submission" date="2016-07" db="EMBL/GenBank/DDBJ databases">
        <title>Pervasive Adenine N6-methylation of Active Genes in Fungi.</title>
        <authorList>
            <consortium name="DOE Joint Genome Institute"/>
            <person name="Mondo S.J."/>
            <person name="Dannebaum R.O."/>
            <person name="Kuo R.C."/>
            <person name="Labutti K."/>
            <person name="Haridas S."/>
            <person name="Kuo A."/>
            <person name="Salamov A."/>
            <person name="Ahrendt S.R."/>
            <person name="Lipzen A."/>
            <person name="Sullivan W."/>
            <person name="Andreopoulos W.B."/>
            <person name="Clum A."/>
            <person name="Lindquist E."/>
            <person name="Daum C."/>
            <person name="Ramamoorthy G.K."/>
            <person name="Gryganskyi A."/>
            <person name="Culley D."/>
            <person name="Magnuson J.K."/>
            <person name="James T.Y."/>
            <person name="O'Malley M.A."/>
            <person name="Stajich J.E."/>
            <person name="Spatafora J.W."/>
            <person name="Visel A."/>
            <person name="Grigoriev I.V."/>
        </authorList>
    </citation>
    <scope>NUCLEOTIDE SEQUENCE [LARGE SCALE GENOMIC DNA]</scope>
    <source>
        <strain evidence="1 2">JEL800</strain>
    </source>
</reference>
<comment type="caution">
    <text evidence="1">The sequence shown here is derived from an EMBL/GenBank/DDBJ whole genome shotgun (WGS) entry which is preliminary data.</text>
</comment>
<keyword evidence="2" id="KW-1185">Reference proteome</keyword>
<organism evidence="1 2">
    <name type="scientific">Rhizoclosmatium globosum</name>
    <dbReference type="NCBI Taxonomy" id="329046"/>
    <lineage>
        <taxon>Eukaryota</taxon>
        <taxon>Fungi</taxon>
        <taxon>Fungi incertae sedis</taxon>
        <taxon>Chytridiomycota</taxon>
        <taxon>Chytridiomycota incertae sedis</taxon>
        <taxon>Chytridiomycetes</taxon>
        <taxon>Chytridiales</taxon>
        <taxon>Chytriomycetaceae</taxon>
        <taxon>Rhizoclosmatium</taxon>
    </lineage>
</organism>
<evidence type="ECO:0000313" key="1">
    <source>
        <dbReference type="EMBL" id="ORY42382.1"/>
    </source>
</evidence>
<gene>
    <name evidence="1" type="ORF">BCR33DRAFT_309156</name>
</gene>
<dbReference type="AlphaFoldDB" id="A0A1Y2C5R3"/>
<dbReference type="EMBL" id="MCGO01000029">
    <property type="protein sequence ID" value="ORY42382.1"/>
    <property type="molecule type" value="Genomic_DNA"/>
</dbReference>
<name>A0A1Y2C5R3_9FUNG</name>
<protein>
    <submittedName>
        <fullName evidence="1">Uncharacterized protein</fullName>
    </submittedName>
</protein>
<sequence>MAQLLQQFQHTTMDTYYYTYPDGLAFGYQYNQSLLQYFYQDNLTYFTFNCDSNGAPYYPPVAIDYTPGDGTVSNPGNNNTLQNAPGGNSGKGINYFNDSYESFSSVYAQAGILYKSYYAIAVNGVTKEKVVFVNDWTISFLSGQLKSVVDSIPFPMFAGIVEIDTGSVVGTSSNANILSADGSDILELNQINDPFMSDFAQYINDTFQPKGNLTQQLSVIAHTTQTLHCNRKFDGKNWRLELKYFLLAVSLTFCGLSRRRHSGI</sequence>
<proteinExistence type="predicted"/>